<evidence type="ECO:0000256" key="4">
    <source>
        <dbReference type="ARBA" id="ARBA00022741"/>
    </source>
</evidence>
<dbReference type="EMBL" id="CP039268">
    <property type="protein sequence ID" value="QGU33548.1"/>
    <property type="molecule type" value="Genomic_DNA"/>
</dbReference>
<evidence type="ECO:0000256" key="6">
    <source>
        <dbReference type="ARBA" id="ARBA00022962"/>
    </source>
</evidence>
<dbReference type="InterPro" id="IPR001962">
    <property type="entry name" value="Asn_synthase"/>
</dbReference>
<dbReference type="CDD" id="cd01991">
    <property type="entry name" value="Asn_synthase_B_C"/>
    <property type="match status" value="1"/>
</dbReference>
<evidence type="ECO:0000259" key="11">
    <source>
        <dbReference type="PROSITE" id="PS51278"/>
    </source>
</evidence>
<evidence type="ECO:0000256" key="10">
    <source>
        <dbReference type="PIRSR" id="PIRSR001589-3"/>
    </source>
</evidence>
<evidence type="ECO:0000313" key="13">
    <source>
        <dbReference type="Proteomes" id="UP000426424"/>
    </source>
</evidence>
<gene>
    <name evidence="12" type="primary">asnB</name>
    <name evidence="12" type="ORF">E6P07_11510</name>
</gene>
<dbReference type="SUPFAM" id="SSF56235">
    <property type="entry name" value="N-terminal nucleophile aminohydrolases (Ntn hydrolases)"/>
    <property type="match status" value="1"/>
</dbReference>
<reference evidence="12 13" key="1">
    <citation type="submission" date="2019-12" db="EMBL/GenBank/DDBJ databases">
        <title>The complete genome of the thermophilic, anoxygenic phototrophic gammaproteobacterium Thermochromatium tepidum.</title>
        <authorList>
            <person name="Sattley W.M."/>
            <person name="Swingley W.D."/>
            <person name="Burchell B.M."/>
            <person name="Gurbani S.A."/>
            <person name="Kujawa C.M."/>
            <person name="Nuccio D.A."/>
            <person name="Schladweiler J."/>
            <person name="Shaffer K.N."/>
            <person name="Stokes L.M."/>
            <person name="Touchman J.W."/>
            <person name="Blankenship R.E."/>
            <person name="Madigan M.T."/>
        </authorList>
    </citation>
    <scope>NUCLEOTIDE SEQUENCE [LARGE SCALE GENOMIC DNA]</scope>
    <source>
        <strain evidence="12 13">ATCC 43061</strain>
    </source>
</reference>
<evidence type="ECO:0000313" key="12">
    <source>
        <dbReference type="EMBL" id="QGU33548.1"/>
    </source>
</evidence>
<dbReference type="AlphaFoldDB" id="A0A6I6EAB7"/>
<accession>A0A6I6EAB7</accession>
<feature type="active site" description="For GATase activity" evidence="8">
    <location>
        <position position="2"/>
    </location>
</feature>
<comment type="similarity">
    <text evidence="2">Belongs to the asparagine synthetase family.</text>
</comment>
<proteinExistence type="inferred from homology"/>
<organism evidence="12 13">
    <name type="scientific">Thermochromatium tepidum ATCC 43061</name>
    <dbReference type="NCBI Taxonomy" id="316276"/>
    <lineage>
        <taxon>Bacteria</taxon>
        <taxon>Pseudomonadati</taxon>
        <taxon>Pseudomonadota</taxon>
        <taxon>Gammaproteobacteria</taxon>
        <taxon>Chromatiales</taxon>
        <taxon>Chromatiaceae</taxon>
        <taxon>Thermochromatium</taxon>
    </lineage>
</organism>
<keyword evidence="8" id="KW-0061">Asparagine biosynthesis</keyword>
<name>A0A6I6EAB7_THETI</name>
<feature type="site" description="Important for beta-aspartyl-AMP intermediate formation" evidence="10">
    <location>
        <position position="360"/>
    </location>
</feature>
<dbReference type="PANTHER" id="PTHR43284:SF1">
    <property type="entry name" value="ASPARAGINE SYNTHETASE"/>
    <property type="match status" value="1"/>
</dbReference>
<evidence type="ECO:0000256" key="9">
    <source>
        <dbReference type="PIRSR" id="PIRSR001589-2"/>
    </source>
</evidence>
<dbReference type="OrthoDB" id="9763290at2"/>
<dbReference type="PROSITE" id="PS51278">
    <property type="entry name" value="GATASE_TYPE_2"/>
    <property type="match status" value="1"/>
</dbReference>
<dbReference type="GO" id="GO:0005829">
    <property type="term" value="C:cytosol"/>
    <property type="evidence" value="ECO:0007669"/>
    <property type="project" value="TreeGrafter"/>
</dbReference>
<dbReference type="EC" id="6.3.5.4" evidence="3"/>
<dbReference type="InterPro" id="IPR051786">
    <property type="entry name" value="ASN_synthetase/amidase"/>
</dbReference>
<keyword evidence="4 9" id="KW-0547">Nucleotide-binding</keyword>
<evidence type="ECO:0000256" key="8">
    <source>
        <dbReference type="PIRSR" id="PIRSR001589-1"/>
    </source>
</evidence>
<evidence type="ECO:0000256" key="3">
    <source>
        <dbReference type="ARBA" id="ARBA00012737"/>
    </source>
</evidence>
<comment type="pathway">
    <text evidence="1">Amino-acid biosynthesis; L-asparagine biosynthesis; L-asparagine from L-aspartate (L-Gln route): step 1/1.</text>
</comment>
<keyword evidence="12" id="KW-0436">Ligase</keyword>
<dbReference type="Proteomes" id="UP000426424">
    <property type="component" value="Chromosome"/>
</dbReference>
<dbReference type="RefSeq" id="WP_153975740.1">
    <property type="nucleotide sequence ID" value="NZ_CP039268.1"/>
</dbReference>
<dbReference type="GO" id="GO:0004066">
    <property type="term" value="F:asparagine synthase (glutamine-hydrolyzing) activity"/>
    <property type="evidence" value="ECO:0007669"/>
    <property type="project" value="UniProtKB-EC"/>
</dbReference>
<dbReference type="Pfam" id="PF13537">
    <property type="entry name" value="GATase_7"/>
    <property type="match status" value="1"/>
</dbReference>
<dbReference type="InterPro" id="IPR006426">
    <property type="entry name" value="Asn_synth_AEB"/>
</dbReference>
<dbReference type="Pfam" id="PF00733">
    <property type="entry name" value="Asn_synthase"/>
    <property type="match status" value="1"/>
</dbReference>
<comment type="catalytic activity">
    <reaction evidence="7">
        <text>L-aspartate + L-glutamine + ATP + H2O = L-asparagine + L-glutamate + AMP + diphosphate + H(+)</text>
        <dbReference type="Rhea" id="RHEA:12228"/>
        <dbReference type="ChEBI" id="CHEBI:15377"/>
        <dbReference type="ChEBI" id="CHEBI:15378"/>
        <dbReference type="ChEBI" id="CHEBI:29985"/>
        <dbReference type="ChEBI" id="CHEBI:29991"/>
        <dbReference type="ChEBI" id="CHEBI:30616"/>
        <dbReference type="ChEBI" id="CHEBI:33019"/>
        <dbReference type="ChEBI" id="CHEBI:58048"/>
        <dbReference type="ChEBI" id="CHEBI:58359"/>
        <dbReference type="ChEBI" id="CHEBI:456215"/>
        <dbReference type="EC" id="6.3.5.4"/>
    </reaction>
</comment>
<dbReference type="KEGG" id="ttp:E6P07_11510"/>
<dbReference type="InterPro" id="IPR029055">
    <property type="entry name" value="Ntn_hydrolases_N"/>
</dbReference>
<evidence type="ECO:0000256" key="1">
    <source>
        <dbReference type="ARBA" id="ARBA00005187"/>
    </source>
</evidence>
<feature type="domain" description="Glutamine amidotransferase type-2" evidence="11">
    <location>
        <begin position="2"/>
        <end position="212"/>
    </location>
</feature>
<dbReference type="Gene3D" id="3.60.20.10">
    <property type="entry name" value="Glutamine Phosphoribosylpyrophosphate, subunit 1, domain 1"/>
    <property type="match status" value="1"/>
</dbReference>
<keyword evidence="6 8" id="KW-0315">Glutamine amidotransferase</keyword>
<evidence type="ECO:0000256" key="5">
    <source>
        <dbReference type="ARBA" id="ARBA00022840"/>
    </source>
</evidence>
<dbReference type="PANTHER" id="PTHR43284">
    <property type="entry name" value="ASPARAGINE SYNTHETASE (GLUTAMINE-HYDROLYZING)"/>
    <property type="match status" value="1"/>
</dbReference>
<dbReference type="InterPro" id="IPR014729">
    <property type="entry name" value="Rossmann-like_a/b/a_fold"/>
</dbReference>
<dbReference type="CDD" id="cd00712">
    <property type="entry name" value="AsnB"/>
    <property type="match status" value="1"/>
</dbReference>
<keyword evidence="5 9" id="KW-0067">ATP-binding</keyword>
<dbReference type="GO" id="GO:0006529">
    <property type="term" value="P:asparagine biosynthetic process"/>
    <property type="evidence" value="ECO:0007669"/>
    <property type="project" value="UniProtKB-KW"/>
</dbReference>
<keyword evidence="13" id="KW-1185">Reference proteome</keyword>
<dbReference type="Gene3D" id="3.40.50.620">
    <property type="entry name" value="HUPs"/>
    <property type="match status" value="1"/>
</dbReference>
<dbReference type="InterPro" id="IPR033738">
    <property type="entry name" value="AsnB_N"/>
</dbReference>
<evidence type="ECO:0000256" key="7">
    <source>
        <dbReference type="ARBA" id="ARBA00048741"/>
    </source>
</evidence>
<keyword evidence="8" id="KW-0028">Amino-acid biosynthesis</keyword>
<sequence>MCGIYGLIGYPCHRAGRLLDVIGASMHLRGPHGEGRHLEPGIALGMRRLAIIDLEHGWQPLKARDGQVVCFQNGEIYNHRELRRALQALGARFQTASDTEVLAHGYAHWGIDGLLARLDGMYALAILDRDRRELILARDRFGEKPLFFTQVGPVFAYSSDLLTLAALPGQDQGLDPLALERYLALHFAPGRRTIFSTIQRVLPGELLRIRLDDPAIVERRRYFVQSLGPSRNITDDTLAECIEKAVTSRLIADVPVGVFLSGGLDSSIVAAVAARAQPAIDTFSMGFTSARHDESPFARAVAQHIGSRHHHFEFRGDDFIELLPQVARALDEPVGDQAMLPLYWLCREAAAHVNVVLAGEGADEIFAGYGYYQAFAPGPGLAGILRRLLSRHPRHPDLKRLIRNRHPATPSGFPLLTDMAGRQALLEPEWRDQALDDWESRLLDWLETAQDPLQRATAADLATWLPDDLLVKFDRMSMAHSLEGRAPFLAPALVDAALHLPARRRQTGAESKVALRRVARRWLPPEILKRRKQGFVLPMRQWLGQWFNRHGALSDYLDQRRLPGLCKTALAERLADEHARGFPNERLVFALVLLLEWHRSANARIGLLRRDYDLD</sequence>
<dbReference type="NCBIfam" id="TIGR01536">
    <property type="entry name" value="asn_synth_AEB"/>
    <property type="match status" value="1"/>
</dbReference>
<dbReference type="GO" id="GO:0005524">
    <property type="term" value="F:ATP binding"/>
    <property type="evidence" value="ECO:0007669"/>
    <property type="project" value="UniProtKB-KW"/>
</dbReference>
<dbReference type="SUPFAM" id="SSF52402">
    <property type="entry name" value="Adenine nucleotide alpha hydrolases-like"/>
    <property type="match status" value="1"/>
</dbReference>
<evidence type="ECO:0000256" key="2">
    <source>
        <dbReference type="ARBA" id="ARBA00005752"/>
    </source>
</evidence>
<dbReference type="PIRSF" id="PIRSF001589">
    <property type="entry name" value="Asn_synthetase_glu-h"/>
    <property type="match status" value="1"/>
</dbReference>
<feature type="binding site" evidence="9">
    <location>
        <position position="98"/>
    </location>
    <ligand>
        <name>L-glutamine</name>
        <dbReference type="ChEBI" id="CHEBI:58359"/>
    </ligand>
</feature>
<dbReference type="InterPro" id="IPR017932">
    <property type="entry name" value="GATase_2_dom"/>
</dbReference>
<protein>
    <recommendedName>
        <fullName evidence="3">asparagine synthase (glutamine-hydrolyzing)</fullName>
        <ecNumber evidence="3">6.3.5.4</ecNumber>
    </recommendedName>
</protein>